<dbReference type="InterPro" id="IPR029044">
    <property type="entry name" value="Nucleotide-diphossugar_trans"/>
</dbReference>
<organism evidence="2 3">
    <name type="scientific">Natrarchaeobaculum sulfurireducens</name>
    <dbReference type="NCBI Taxonomy" id="2044521"/>
    <lineage>
        <taxon>Archaea</taxon>
        <taxon>Methanobacteriati</taxon>
        <taxon>Methanobacteriota</taxon>
        <taxon>Stenosarchaea group</taxon>
        <taxon>Halobacteria</taxon>
        <taxon>Halobacteriales</taxon>
        <taxon>Natrialbaceae</taxon>
        <taxon>Natrarchaeobaculum</taxon>
    </lineage>
</organism>
<dbReference type="InterPro" id="IPR050256">
    <property type="entry name" value="Glycosyltransferase_2"/>
</dbReference>
<reference evidence="3" key="1">
    <citation type="submission" date="2017-10" db="EMBL/GenBank/DDBJ databases">
        <title>Phenotypic and genomic properties of facultatively anaerobic sulfur-reducing natronoarchaea from hypersaline soda lakes.</title>
        <authorList>
            <person name="Sorokin D.Y."/>
            <person name="Kublanov I.V."/>
            <person name="Roman P."/>
            <person name="Sinninghe Damste J.S."/>
            <person name="Golyshin P.N."/>
            <person name="Rojo D."/>
            <person name="Ciordia S."/>
            <person name="Mena Md.C."/>
            <person name="Ferrer M."/>
            <person name="Messina E."/>
            <person name="Smedile F."/>
            <person name="La Spada G."/>
            <person name="La Cono V."/>
            <person name="Yakimov M.M."/>
        </authorList>
    </citation>
    <scope>NUCLEOTIDE SEQUENCE [LARGE SCALE GENOMIC DNA]</scope>
    <source>
        <strain evidence="3">AArc1</strain>
    </source>
</reference>
<protein>
    <recommendedName>
        <fullName evidence="1">Glycosyltransferase 2-like domain-containing protein</fullName>
    </recommendedName>
</protein>
<proteinExistence type="predicted"/>
<feature type="domain" description="Glycosyltransferase 2-like" evidence="1">
    <location>
        <begin position="11"/>
        <end position="140"/>
    </location>
</feature>
<dbReference type="CDD" id="cd04179">
    <property type="entry name" value="DPM_DPG-synthase_like"/>
    <property type="match status" value="1"/>
</dbReference>
<name>A0A346PDY1_9EURY</name>
<dbReference type="Gene3D" id="3.90.550.10">
    <property type="entry name" value="Spore Coat Polysaccharide Biosynthesis Protein SpsA, Chain A"/>
    <property type="match status" value="1"/>
</dbReference>
<dbReference type="Pfam" id="PF00535">
    <property type="entry name" value="Glycos_transf_2"/>
    <property type="match status" value="1"/>
</dbReference>
<dbReference type="PANTHER" id="PTHR48090:SF7">
    <property type="entry name" value="RFBJ PROTEIN"/>
    <property type="match status" value="1"/>
</dbReference>
<dbReference type="EMBL" id="CP024047">
    <property type="protein sequence ID" value="AXR77726.1"/>
    <property type="molecule type" value="Genomic_DNA"/>
</dbReference>
<accession>A0A346PDY1</accession>
<gene>
    <name evidence="2" type="ORF">AArc1_1392</name>
</gene>
<dbReference type="AlphaFoldDB" id="A0A346PDY1"/>
<dbReference type="PANTHER" id="PTHR48090">
    <property type="entry name" value="UNDECAPRENYL-PHOSPHATE 4-DEOXY-4-FORMAMIDO-L-ARABINOSE TRANSFERASE-RELATED"/>
    <property type="match status" value="1"/>
</dbReference>
<dbReference type="SUPFAM" id="SSF53448">
    <property type="entry name" value="Nucleotide-diphospho-sugar transferases"/>
    <property type="match status" value="1"/>
</dbReference>
<dbReference type="InterPro" id="IPR001173">
    <property type="entry name" value="Glyco_trans_2-like"/>
</dbReference>
<evidence type="ECO:0000313" key="2">
    <source>
        <dbReference type="EMBL" id="AXR77726.1"/>
    </source>
</evidence>
<sequence>MNTMDTDDVTLVVPCYNVESTLPHVLESIDQLAPSPATVLCVDDGSTDGTREILRDHHGSRHIRHEENRGLSATLNTALSHVSTPLFAKVDADLVVPSNWLAIMLRELKENEVDLVQGFFREDVTTLGDKWRALHTYPDFSSKPRLNYPINGSNILAYTDALRDIDGWDERYQRANDDVNLMQRLVYNGYNIYYSPDVESTHIRTDTWKDALRAAWAYSKVPMLGGEPTQFSDLLSWIPKNIYLSILSLKTDHRNRAYVLMWISFLRAIYHTVWDLECILNQDGKVPDRKQEIQKIPLSERMR</sequence>
<evidence type="ECO:0000313" key="3">
    <source>
        <dbReference type="Proteomes" id="UP000258707"/>
    </source>
</evidence>
<evidence type="ECO:0000259" key="1">
    <source>
        <dbReference type="Pfam" id="PF00535"/>
    </source>
</evidence>
<dbReference type="KEGG" id="nan:AArc1_1392"/>
<dbReference type="Proteomes" id="UP000258707">
    <property type="component" value="Chromosome"/>
</dbReference>